<dbReference type="AlphaFoldDB" id="A0A7C4AR19"/>
<dbReference type="InterPro" id="IPR005815">
    <property type="entry name" value="BioA"/>
</dbReference>
<feature type="modified residue" description="N6-(pyridoxal phosphate)lysine" evidence="13">
    <location>
        <position position="280"/>
    </location>
</feature>
<evidence type="ECO:0000256" key="7">
    <source>
        <dbReference type="ARBA" id="ARBA00022679"/>
    </source>
</evidence>
<keyword evidence="6 13" id="KW-0032">Aminotransferase</keyword>
<reference evidence="14" key="1">
    <citation type="journal article" date="2020" name="mSystems">
        <title>Genome- and Community-Level Interaction Insights into Carbon Utilization and Element Cycling Functions of Hydrothermarchaeota in Hydrothermal Sediment.</title>
        <authorList>
            <person name="Zhou Z."/>
            <person name="Liu Y."/>
            <person name="Xu W."/>
            <person name="Pan J."/>
            <person name="Luo Z.H."/>
            <person name="Li M."/>
        </authorList>
    </citation>
    <scope>NUCLEOTIDE SEQUENCE [LARGE SCALE GENOMIC DNA]</scope>
    <source>
        <strain evidence="14">SpSt-769</strain>
    </source>
</reference>
<accession>A0A7C4AR19</accession>
<organism evidence="14">
    <name type="scientific">Desulfomonile tiedjei</name>
    <dbReference type="NCBI Taxonomy" id="2358"/>
    <lineage>
        <taxon>Bacteria</taxon>
        <taxon>Pseudomonadati</taxon>
        <taxon>Thermodesulfobacteriota</taxon>
        <taxon>Desulfomonilia</taxon>
        <taxon>Desulfomonilales</taxon>
        <taxon>Desulfomonilaceae</taxon>
        <taxon>Desulfomonile</taxon>
    </lineage>
</organism>
<dbReference type="InterPro" id="IPR049704">
    <property type="entry name" value="Aminotrans_3_PPA_site"/>
</dbReference>
<proteinExistence type="inferred from homology"/>
<dbReference type="GO" id="GO:0009102">
    <property type="term" value="P:biotin biosynthetic process"/>
    <property type="evidence" value="ECO:0007669"/>
    <property type="project" value="UniProtKB-UniRule"/>
</dbReference>
<comment type="function">
    <text evidence="13">Catalyzes the transfer of the alpha-amino group from S-adenosyl-L-methionine (SAM) to 7-keto-8-aminopelargonic acid (KAPA) to form 7,8-diaminopelargonic acid (DAPA). It is the only aminotransferase known to utilize SAM as an amino donor.</text>
</comment>
<evidence type="ECO:0000256" key="10">
    <source>
        <dbReference type="ARBA" id="ARBA00022898"/>
    </source>
</evidence>
<dbReference type="Gene3D" id="3.40.640.10">
    <property type="entry name" value="Type I PLP-dependent aspartate aminotransferase-like (Major domain)"/>
    <property type="match status" value="1"/>
</dbReference>
<dbReference type="EC" id="2.6.1.62" evidence="13"/>
<keyword evidence="9 13" id="KW-0093">Biotin biosynthesis</keyword>
<dbReference type="InterPro" id="IPR005814">
    <property type="entry name" value="Aminotrans_3"/>
</dbReference>
<feature type="binding site" evidence="13">
    <location>
        <position position="251"/>
    </location>
    <ligand>
        <name>pyridoxal 5'-phosphate</name>
        <dbReference type="ChEBI" id="CHEBI:597326"/>
    </ligand>
</feature>
<dbReference type="GO" id="GO:0005737">
    <property type="term" value="C:cytoplasm"/>
    <property type="evidence" value="ECO:0007669"/>
    <property type="project" value="UniProtKB-SubCell"/>
</dbReference>
<evidence type="ECO:0000256" key="9">
    <source>
        <dbReference type="ARBA" id="ARBA00022756"/>
    </source>
</evidence>
<protein>
    <recommendedName>
        <fullName evidence="13">Adenosylmethionine-8-amino-7-oxononanoate aminotransferase</fullName>
        <ecNumber evidence="13">2.6.1.62</ecNumber>
    </recommendedName>
    <alternativeName>
        <fullName evidence="13">7,8-diamino-pelargonic acid aminotransferase</fullName>
        <shortName evidence="13">DAPA AT</shortName>
        <shortName evidence="13">DAPA aminotransferase</shortName>
    </alternativeName>
    <alternativeName>
        <fullName evidence="13">7,8-diaminononanoate synthase</fullName>
        <shortName evidence="13">DANS</shortName>
    </alternativeName>
    <alternativeName>
        <fullName evidence="13">Diaminopelargonic acid synthase</fullName>
    </alternativeName>
</protein>
<comment type="pathway">
    <text evidence="3 13">Cofactor biosynthesis; biotin biosynthesis; 7,8-diaminononanoate from 8-amino-7-oxononanoate (SAM route): step 1/1.</text>
</comment>
<comment type="similarity">
    <text evidence="12 13">Belongs to the class-III pyridoxal-phosphate-dependent aminotransferase family. BioA subfamily.</text>
</comment>
<comment type="catalytic activity">
    <reaction evidence="11 13">
        <text>(8S)-8-amino-7-oxononanoate + S-adenosyl-L-methionine = S-adenosyl-4-methylsulfanyl-2-oxobutanoate + (7R,8S)-7,8-diammoniononanoate</text>
        <dbReference type="Rhea" id="RHEA:16861"/>
        <dbReference type="ChEBI" id="CHEBI:16490"/>
        <dbReference type="ChEBI" id="CHEBI:59789"/>
        <dbReference type="ChEBI" id="CHEBI:149468"/>
        <dbReference type="ChEBI" id="CHEBI:149469"/>
        <dbReference type="EC" id="2.6.1.62"/>
    </reaction>
</comment>
<evidence type="ECO:0000256" key="5">
    <source>
        <dbReference type="ARBA" id="ARBA00022490"/>
    </source>
</evidence>
<feature type="binding site" evidence="13">
    <location>
        <position position="280"/>
    </location>
    <ligand>
        <name>substrate</name>
    </ligand>
</feature>
<evidence type="ECO:0000256" key="8">
    <source>
        <dbReference type="ARBA" id="ARBA00022691"/>
    </source>
</evidence>
<keyword evidence="10 13" id="KW-0663">Pyridoxal phosphate</keyword>
<gene>
    <name evidence="13 14" type="primary">bioA</name>
    <name evidence="14" type="ORF">ENV54_03065</name>
</gene>
<dbReference type="InterPro" id="IPR015424">
    <property type="entry name" value="PyrdxlP-dep_Trfase"/>
</dbReference>
<dbReference type="Gene3D" id="3.90.1150.10">
    <property type="entry name" value="Aspartate Aminotransferase, domain 1"/>
    <property type="match status" value="1"/>
</dbReference>
<comment type="cofactor">
    <cofactor evidence="1 13">
        <name>pyridoxal 5'-phosphate</name>
        <dbReference type="ChEBI" id="CHEBI:597326"/>
    </cofactor>
</comment>
<feature type="binding site" evidence="13">
    <location>
        <position position="411"/>
    </location>
    <ligand>
        <name>substrate</name>
    </ligand>
</feature>
<feature type="binding site" evidence="13">
    <location>
        <position position="146"/>
    </location>
    <ligand>
        <name>substrate</name>
    </ligand>
</feature>
<feature type="site" description="Participates in the substrate recognition with KAPA and in a stacking interaction with the adenine ring of SAM" evidence="13">
    <location>
        <position position="16"/>
    </location>
</feature>
<evidence type="ECO:0000256" key="2">
    <source>
        <dbReference type="ARBA" id="ARBA00004496"/>
    </source>
</evidence>
<evidence type="ECO:0000313" key="14">
    <source>
        <dbReference type="EMBL" id="HGH60262.1"/>
    </source>
</evidence>
<evidence type="ECO:0000256" key="12">
    <source>
        <dbReference type="ARBA" id="ARBA00060970"/>
    </source>
</evidence>
<dbReference type="PROSITE" id="PS00600">
    <property type="entry name" value="AA_TRANSFER_CLASS_3"/>
    <property type="match status" value="1"/>
</dbReference>
<dbReference type="EMBL" id="DTGT01000099">
    <property type="protein sequence ID" value="HGH60262.1"/>
    <property type="molecule type" value="Genomic_DNA"/>
</dbReference>
<dbReference type="PANTHER" id="PTHR42684:SF17">
    <property type="entry name" value="ADENOSYLMETHIONINE-8-AMINO-7-OXONONANOATE AMINOTRANSFERASE"/>
    <property type="match status" value="1"/>
</dbReference>
<dbReference type="HAMAP" id="MF_00834">
    <property type="entry name" value="BioA"/>
    <property type="match status" value="1"/>
</dbReference>
<evidence type="ECO:0000256" key="4">
    <source>
        <dbReference type="ARBA" id="ARBA00011738"/>
    </source>
</evidence>
<dbReference type="FunFam" id="3.40.640.10:FF:000078">
    <property type="entry name" value="Adenosylmethionine-8-amino-7-oxononanoate aminotransferase"/>
    <property type="match status" value="1"/>
</dbReference>
<evidence type="ECO:0000256" key="11">
    <source>
        <dbReference type="ARBA" id="ARBA00048449"/>
    </source>
</evidence>
<dbReference type="CDD" id="cd00610">
    <property type="entry name" value="OAT_like"/>
    <property type="match status" value="1"/>
</dbReference>
<dbReference type="SUPFAM" id="SSF53383">
    <property type="entry name" value="PLP-dependent transferases"/>
    <property type="match status" value="1"/>
</dbReference>
<dbReference type="GO" id="GO:0004015">
    <property type="term" value="F:adenosylmethionine-8-amino-7-oxononanoate transaminase activity"/>
    <property type="evidence" value="ECO:0007669"/>
    <property type="project" value="UniProtKB-UniRule"/>
</dbReference>
<dbReference type="InterPro" id="IPR015421">
    <property type="entry name" value="PyrdxlP-dep_Trfase_major"/>
</dbReference>
<name>A0A7C4AR19_9BACT</name>
<evidence type="ECO:0000256" key="13">
    <source>
        <dbReference type="HAMAP-Rule" id="MF_00834"/>
    </source>
</evidence>
<dbReference type="Pfam" id="PF00202">
    <property type="entry name" value="Aminotran_3"/>
    <property type="match status" value="1"/>
</dbReference>
<sequence>MRDWSSLDRKYLWHPFTQMEEWLRSDVLVIDAAEGNYLIDVEGRRYLDGVSSLWVNVHGHRKGKIDEAIRQQLDKVAHSTLLGLASTPSIELAEKLVRITPRNLAKVFYSDSGSTAVEVGLKIAFQYWRNLGYKDKSLFITLSDAYHGDTIGSVSLGGIDLFHSIFHPLLFHTLSIPTPFPYRYPELTPEQCKEMSLDRLERLIHEHGSHIAAMVMEPLVQGAAGMIVHPEGFLREVWNICRRHEILLVCDEVATGFGRTGRMFAVEHEGVEPDIMCLAKGLSGGYLPLAATLVSEEIFNAFLGSYTDYKTFFHGHSYTGNALACAAACACLDIFEEERVLETAQDKIQLLHEELEAQVAPLPWVGDLRQCGFMVGIELVADRSTRKAFPVELRMGARVTQDIRKAGVILRPLGDVVVLMPPLSLTADEIRYLVSATAQSIQNVCAGS</sequence>
<evidence type="ECO:0000256" key="1">
    <source>
        <dbReference type="ARBA" id="ARBA00001933"/>
    </source>
</evidence>
<evidence type="ECO:0000256" key="3">
    <source>
        <dbReference type="ARBA" id="ARBA00005063"/>
    </source>
</evidence>
<comment type="subcellular location">
    <subcellularLocation>
        <location evidence="2 13">Cytoplasm</location>
    </subcellularLocation>
</comment>
<dbReference type="InterPro" id="IPR015422">
    <property type="entry name" value="PyrdxlP-dep_Trfase_small"/>
</dbReference>
<dbReference type="UniPathway" id="UPA00078">
    <property type="reaction ID" value="UER00160"/>
</dbReference>
<evidence type="ECO:0000256" key="6">
    <source>
        <dbReference type="ARBA" id="ARBA00022576"/>
    </source>
</evidence>
<keyword evidence="7 13" id="KW-0808">Transferase</keyword>
<dbReference type="GO" id="GO:0030170">
    <property type="term" value="F:pyridoxal phosphate binding"/>
    <property type="evidence" value="ECO:0007669"/>
    <property type="project" value="UniProtKB-UniRule"/>
</dbReference>
<feature type="binding site" evidence="13">
    <location>
        <begin position="113"/>
        <end position="114"/>
    </location>
    <ligand>
        <name>pyridoxal 5'-phosphate</name>
        <dbReference type="ChEBI" id="CHEBI:597326"/>
    </ligand>
</feature>
<keyword evidence="5 13" id="KW-0963">Cytoplasm</keyword>
<feature type="binding site" evidence="13">
    <location>
        <position position="315"/>
    </location>
    <ligand>
        <name>substrate</name>
    </ligand>
</feature>
<keyword evidence="8 13" id="KW-0949">S-adenosyl-L-methionine</keyword>
<dbReference type="NCBIfam" id="TIGR00508">
    <property type="entry name" value="bioA"/>
    <property type="match status" value="1"/>
</dbReference>
<comment type="caution">
    <text evidence="13">Lacks conserved residue(s) required for the propagation of feature annotation.</text>
</comment>
<comment type="subunit">
    <text evidence="4 13">Homodimer.</text>
</comment>
<dbReference type="PIRSF" id="PIRSF000521">
    <property type="entry name" value="Transaminase_4ab_Lys_Orn"/>
    <property type="match status" value="1"/>
</dbReference>
<feature type="binding site" evidence="13">
    <location>
        <begin position="316"/>
        <end position="317"/>
    </location>
    <ligand>
        <name>pyridoxal 5'-phosphate</name>
        <dbReference type="ChEBI" id="CHEBI:597326"/>
    </ligand>
</feature>
<dbReference type="PANTHER" id="PTHR42684">
    <property type="entry name" value="ADENOSYLMETHIONINE-8-AMINO-7-OXONONANOATE AMINOTRANSFERASE"/>
    <property type="match status" value="1"/>
</dbReference>
<comment type="caution">
    <text evidence="14">The sequence shown here is derived from an EMBL/GenBank/DDBJ whole genome shotgun (WGS) entry which is preliminary data.</text>
</comment>